<keyword evidence="11 14" id="KW-0560">Oxidoreductase</keyword>
<comment type="similarity">
    <text evidence="5">In the C-terminal section; belongs to the HTP reductase family.</text>
</comment>
<evidence type="ECO:0000256" key="11">
    <source>
        <dbReference type="ARBA" id="ARBA00023002"/>
    </source>
</evidence>
<feature type="non-terminal residue" evidence="14">
    <location>
        <position position="1"/>
    </location>
</feature>
<dbReference type="InterPro" id="IPR002734">
    <property type="entry name" value="RibDG_C"/>
</dbReference>
<evidence type="ECO:0000256" key="1">
    <source>
        <dbReference type="ARBA" id="ARBA00002151"/>
    </source>
</evidence>
<evidence type="ECO:0000256" key="2">
    <source>
        <dbReference type="ARBA" id="ARBA00004882"/>
    </source>
</evidence>
<organism evidence="14 15">
    <name type="scientific">Aurantiacibacter xanthus</name>
    <dbReference type="NCBI Taxonomy" id="1784712"/>
    <lineage>
        <taxon>Bacteria</taxon>
        <taxon>Pseudomonadati</taxon>
        <taxon>Pseudomonadota</taxon>
        <taxon>Alphaproteobacteria</taxon>
        <taxon>Sphingomonadales</taxon>
        <taxon>Erythrobacteraceae</taxon>
        <taxon>Aurantiacibacter</taxon>
    </lineage>
</organism>
<feature type="domain" description="CMP/dCMP-type deaminase" evidence="13">
    <location>
        <begin position="1"/>
        <end position="70"/>
    </location>
</feature>
<dbReference type="NCBIfam" id="TIGR00326">
    <property type="entry name" value="eubact_ribD"/>
    <property type="match status" value="1"/>
</dbReference>
<reference evidence="14 15" key="1">
    <citation type="submission" date="2018-08" db="EMBL/GenBank/DDBJ databases">
        <title>Erythrobacter zhengii sp.nov., a bacterium isolated from deep-sea sediment.</title>
        <authorList>
            <person name="Fang C."/>
            <person name="Wu Y.-H."/>
            <person name="Sun C."/>
            <person name="Wang H."/>
            <person name="Cheng H."/>
            <person name="Meng F.-X."/>
            <person name="Wang C.-S."/>
            <person name="Xu X.-W."/>
        </authorList>
    </citation>
    <scope>NUCLEOTIDE SEQUENCE [LARGE SCALE GENOMIC DNA]</scope>
    <source>
        <strain evidence="14 15">CCTCC AB 2015396</strain>
    </source>
</reference>
<dbReference type="UniPathway" id="UPA00275">
    <property type="reaction ID" value="UER00401"/>
</dbReference>
<dbReference type="Gene3D" id="3.40.140.10">
    <property type="entry name" value="Cytidine Deaminase, domain 2"/>
    <property type="match status" value="1"/>
</dbReference>
<dbReference type="Pfam" id="PF01872">
    <property type="entry name" value="RibD_C"/>
    <property type="match status" value="2"/>
</dbReference>
<dbReference type="InterPro" id="IPR002125">
    <property type="entry name" value="CMP_dCMP_dom"/>
</dbReference>
<dbReference type="Proteomes" id="UP000265366">
    <property type="component" value="Unassembled WGS sequence"/>
</dbReference>
<dbReference type="SUPFAM" id="SSF53927">
    <property type="entry name" value="Cytidine deaminase-like"/>
    <property type="match status" value="1"/>
</dbReference>
<evidence type="ECO:0000313" key="14">
    <source>
        <dbReference type="EMBL" id="RIV82061.1"/>
    </source>
</evidence>
<dbReference type="GO" id="GO:0008703">
    <property type="term" value="F:5-amino-6-(5-phosphoribosylamino)uracil reductase activity"/>
    <property type="evidence" value="ECO:0007669"/>
    <property type="project" value="UniProtKB-EC"/>
</dbReference>
<gene>
    <name evidence="14" type="primary">ribD</name>
    <name evidence="14" type="ORF">D2V17_16040</name>
</gene>
<comment type="pathway">
    <text evidence="2">Cofactor biosynthesis; riboflavin biosynthesis; 5-amino-6-(D-ribitylamino)uracil from GTP: step 2/4.</text>
</comment>
<dbReference type="InterPro" id="IPR024072">
    <property type="entry name" value="DHFR-like_dom_sf"/>
</dbReference>
<evidence type="ECO:0000256" key="6">
    <source>
        <dbReference type="ARBA" id="ARBA00012766"/>
    </source>
</evidence>
<evidence type="ECO:0000313" key="15">
    <source>
        <dbReference type="Proteomes" id="UP000265366"/>
    </source>
</evidence>
<evidence type="ECO:0000256" key="9">
    <source>
        <dbReference type="ARBA" id="ARBA00022619"/>
    </source>
</evidence>
<evidence type="ECO:0000256" key="12">
    <source>
        <dbReference type="ARBA" id="ARBA00023268"/>
    </source>
</evidence>
<keyword evidence="12" id="KW-0511">Multifunctional enzyme</keyword>
<dbReference type="AlphaFoldDB" id="A0A3A1P526"/>
<keyword evidence="10" id="KW-0521">NADP</keyword>
<comment type="pathway">
    <text evidence="3">Cofactor biosynthesis; riboflavin biosynthesis; 5-amino-6-(D-ribitylamino)uracil from GTP: step 3/4.</text>
</comment>
<evidence type="ECO:0000256" key="7">
    <source>
        <dbReference type="ARBA" id="ARBA00013173"/>
    </source>
</evidence>
<comment type="caution">
    <text evidence="14">The sequence shown here is derived from an EMBL/GenBank/DDBJ whole genome shotgun (WGS) entry which is preliminary data.</text>
</comment>
<comment type="similarity">
    <text evidence="4">In the N-terminal section; belongs to the cytidine and deoxycytidylate deaminase family.</text>
</comment>
<evidence type="ECO:0000256" key="8">
    <source>
        <dbReference type="ARBA" id="ARBA00019930"/>
    </source>
</evidence>
<name>A0A3A1P526_9SPHN</name>
<dbReference type="PANTHER" id="PTHR38011:SF7">
    <property type="entry name" value="2,5-DIAMINO-6-RIBOSYLAMINO-4(3H)-PYRIMIDINONE 5'-PHOSPHATE REDUCTASE"/>
    <property type="match status" value="1"/>
</dbReference>
<evidence type="ECO:0000256" key="5">
    <source>
        <dbReference type="ARBA" id="ARBA00007417"/>
    </source>
</evidence>
<dbReference type="InterPro" id="IPR016193">
    <property type="entry name" value="Cytidine_deaminase-like"/>
</dbReference>
<keyword evidence="15" id="KW-1185">Reference proteome</keyword>
<evidence type="ECO:0000256" key="3">
    <source>
        <dbReference type="ARBA" id="ARBA00004910"/>
    </source>
</evidence>
<dbReference type="SUPFAM" id="SSF53597">
    <property type="entry name" value="Dihydrofolate reductase-like"/>
    <property type="match status" value="1"/>
</dbReference>
<keyword evidence="14" id="KW-0378">Hydrolase</keyword>
<dbReference type="GO" id="GO:0008835">
    <property type="term" value="F:diaminohydroxyphosphoribosylaminopyrimidine deaminase activity"/>
    <property type="evidence" value="ECO:0007669"/>
    <property type="project" value="UniProtKB-EC"/>
</dbReference>
<dbReference type="EMBL" id="QXFM01000123">
    <property type="protein sequence ID" value="RIV82061.1"/>
    <property type="molecule type" value="Genomic_DNA"/>
</dbReference>
<sequence length="271" mass="28183">VALAEAGEQAHGGTLYVTLEPCAHVSERGPACSDLIVAAGVARVVIGMADPDPRTCGKGAERLREARIAVTETGSSAAAMRLEGHACALALGRPHVTLKLALSLDGCIATAQGESQWITGAAARAHCHRERARADAILVGGGTLRADTPRLDVRLPGLEQRSPSRWALTSGEVPGGWHRLSAVADISAMEAVRYLFVEGGAATAASFLRAGLVDRLLIYRAPILIGGGLPGIGDIGLGALADAHGRWNLAESRQLGSDRLEVYARARNEGI</sequence>
<evidence type="ECO:0000256" key="4">
    <source>
        <dbReference type="ARBA" id="ARBA00005259"/>
    </source>
</evidence>
<dbReference type="PANTHER" id="PTHR38011">
    <property type="entry name" value="DIHYDROFOLATE REDUCTASE FAMILY PROTEIN (AFU_ORTHOLOGUE AFUA_8G06820)"/>
    <property type="match status" value="1"/>
</dbReference>
<dbReference type="EC" id="3.5.4.26" evidence="6"/>
<protein>
    <recommendedName>
        <fullName evidence="8">Riboflavin biosynthesis protein RibD</fullName>
        <ecNumber evidence="7">1.1.1.193</ecNumber>
        <ecNumber evidence="6">3.5.4.26</ecNumber>
    </recommendedName>
</protein>
<dbReference type="OrthoDB" id="9800865at2"/>
<proteinExistence type="inferred from homology"/>
<dbReference type="Gene3D" id="3.40.430.10">
    <property type="entry name" value="Dihydrofolate Reductase, subunit A"/>
    <property type="match status" value="2"/>
</dbReference>
<dbReference type="InterPro" id="IPR004794">
    <property type="entry name" value="Eubact_RibD"/>
</dbReference>
<keyword evidence="9" id="KW-0686">Riboflavin biosynthesis</keyword>
<dbReference type="RefSeq" id="WP_119593903.1">
    <property type="nucleotide sequence ID" value="NZ_QXFM01000123.1"/>
</dbReference>
<dbReference type="EC" id="1.1.1.193" evidence="7"/>
<accession>A0A3A1P526</accession>
<dbReference type="InterPro" id="IPR050765">
    <property type="entry name" value="Riboflavin_Biosynth_HTPR"/>
</dbReference>
<dbReference type="PROSITE" id="PS51747">
    <property type="entry name" value="CYT_DCMP_DEAMINASES_2"/>
    <property type="match status" value="1"/>
</dbReference>
<evidence type="ECO:0000259" key="13">
    <source>
        <dbReference type="PROSITE" id="PS51747"/>
    </source>
</evidence>
<dbReference type="Pfam" id="PF00383">
    <property type="entry name" value="dCMP_cyt_deam_1"/>
    <property type="match status" value="1"/>
</dbReference>
<evidence type="ECO:0000256" key="10">
    <source>
        <dbReference type="ARBA" id="ARBA00022857"/>
    </source>
</evidence>
<dbReference type="GO" id="GO:0009231">
    <property type="term" value="P:riboflavin biosynthetic process"/>
    <property type="evidence" value="ECO:0007669"/>
    <property type="project" value="UniProtKB-UniPathway"/>
</dbReference>
<comment type="function">
    <text evidence="1">Converts 2,5-diamino-6-(ribosylamino)-4(3h)-pyrimidinone 5'-phosphate into 5-amino-6-(ribosylamino)-2,4(1h,3h)-pyrimidinedione 5'-phosphate.</text>
</comment>